<dbReference type="InterPro" id="IPR009297">
    <property type="entry name" value="DUF952"/>
</dbReference>
<dbReference type="PANTHER" id="PTHR34129:SF1">
    <property type="entry name" value="DUF952 DOMAIN-CONTAINING PROTEIN"/>
    <property type="match status" value="1"/>
</dbReference>
<organism evidence="1 2">
    <name type="scientific">Sphingomonas crocodyli</name>
    <dbReference type="NCBI Taxonomy" id="1979270"/>
    <lineage>
        <taxon>Bacteria</taxon>
        <taxon>Pseudomonadati</taxon>
        <taxon>Pseudomonadota</taxon>
        <taxon>Alphaproteobacteria</taxon>
        <taxon>Sphingomonadales</taxon>
        <taxon>Sphingomonadaceae</taxon>
        <taxon>Sphingomonas</taxon>
    </lineage>
</organism>
<dbReference type="PANTHER" id="PTHR34129">
    <property type="entry name" value="BLR1139 PROTEIN"/>
    <property type="match status" value="1"/>
</dbReference>
<dbReference type="OrthoDB" id="9799937at2"/>
<protein>
    <submittedName>
        <fullName evidence="1">DUF952 domain-containing protein</fullName>
    </submittedName>
</protein>
<evidence type="ECO:0000313" key="2">
    <source>
        <dbReference type="Proteomes" id="UP000282971"/>
    </source>
</evidence>
<reference evidence="1 2" key="1">
    <citation type="submission" date="2019-01" db="EMBL/GenBank/DDBJ databases">
        <authorList>
            <person name="Chen W.-M."/>
        </authorList>
    </citation>
    <scope>NUCLEOTIDE SEQUENCE [LARGE SCALE GENOMIC DNA]</scope>
    <source>
        <strain evidence="1 2">CCP-7</strain>
    </source>
</reference>
<evidence type="ECO:0000313" key="1">
    <source>
        <dbReference type="EMBL" id="RVT93862.1"/>
    </source>
</evidence>
<keyword evidence="2" id="KW-1185">Reference proteome</keyword>
<name>A0A437M831_9SPHN</name>
<proteinExistence type="predicted"/>
<dbReference type="RefSeq" id="WP_127742906.1">
    <property type="nucleotide sequence ID" value="NZ_SACN01000001.1"/>
</dbReference>
<dbReference type="EMBL" id="SACN01000001">
    <property type="protein sequence ID" value="RVT93862.1"/>
    <property type="molecule type" value="Genomic_DNA"/>
</dbReference>
<gene>
    <name evidence="1" type="ORF">EOD43_08370</name>
</gene>
<comment type="caution">
    <text evidence="1">The sequence shown here is derived from an EMBL/GenBank/DDBJ whole genome shotgun (WGS) entry which is preliminary data.</text>
</comment>
<dbReference type="Gene3D" id="3.20.170.20">
    <property type="entry name" value="Protein of unknown function DUF952"/>
    <property type="match status" value="1"/>
</dbReference>
<dbReference type="Proteomes" id="UP000282971">
    <property type="component" value="Unassembled WGS sequence"/>
</dbReference>
<accession>A0A437M831</accession>
<dbReference type="AlphaFoldDB" id="A0A437M831"/>
<dbReference type="SUPFAM" id="SSF56399">
    <property type="entry name" value="ADP-ribosylation"/>
    <property type="match status" value="1"/>
</dbReference>
<sequence>MTIYRILTADDHAALHRDGSFAGSPLDRKDGYIHMSTEDQVAGTLAAHFKGVEGLMLLTIDEARVATDVKWEASRGGALFPHLYRALTLEDVVAERAITIGGDGSHLF</sequence>
<dbReference type="Pfam" id="PF06108">
    <property type="entry name" value="DUF952"/>
    <property type="match status" value="1"/>
</dbReference>